<sequence length="225" mass="23961">MKQLVLLIIFLFSITGCATRYGDHRADYARQNPASVKTTDIALEATHDVVVPESSQGLNSAPLACLAVFPITAKESDLEGAESIRSALHAQLAPTGIRLVALQRIDAAIKMTDNSLGELNANVAKSIGCDTIILGEVTERVSSQYGIYSEARAGVDIKIIRASTGDVIWKGSHLAVIRGGGIPLGMVNVPLNVVFAGLNLYGDRDAWVVHDLARRVVSAIPGLIY</sequence>
<name>A0A5C7JA96_9BACT</name>
<evidence type="ECO:0000313" key="2">
    <source>
        <dbReference type="Proteomes" id="UP000321026"/>
    </source>
</evidence>
<dbReference type="PROSITE" id="PS51257">
    <property type="entry name" value="PROKAR_LIPOPROTEIN"/>
    <property type="match status" value="1"/>
</dbReference>
<evidence type="ECO:0000313" key="1">
    <source>
        <dbReference type="EMBL" id="TXG78138.1"/>
    </source>
</evidence>
<proteinExistence type="predicted"/>
<dbReference type="Gene3D" id="3.40.50.10610">
    <property type="entry name" value="ABC-type transport auxiliary lipoprotein component"/>
    <property type="match status" value="1"/>
</dbReference>
<dbReference type="AlphaFoldDB" id="A0A5C7JA96"/>
<dbReference type="EMBL" id="SSDS01000026">
    <property type="protein sequence ID" value="TXG78138.1"/>
    <property type="molecule type" value="Genomic_DNA"/>
</dbReference>
<gene>
    <name evidence="1" type="ORF">E6Q11_01585</name>
</gene>
<reference evidence="1 2" key="1">
    <citation type="submission" date="2018-09" db="EMBL/GenBank/DDBJ databases">
        <title>Metagenome Assembled Genomes from an Advanced Water Purification Facility.</title>
        <authorList>
            <person name="Stamps B.W."/>
            <person name="Spear J.R."/>
        </authorList>
    </citation>
    <scope>NUCLEOTIDE SEQUENCE [LARGE SCALE GENOMIC DNA]</scope>
    <source>
        <strain evidence="1">Bin_63_2</strain>
    </source>
</reference>
<comment type="caution">
    <text evidence="1">The sequence shown here is derived from an EMBL/GenBank/DDBJ whole genome shotgun (WGS) entry which is preliminary data.</text>
</comment>
<dbReference type="Proteomes" id="UP000321026">
    <property type="component" value="Unassembled WGS sequence"/>
</dbReference>
<accession>A0A5C7JA96</accession>
<protein>
    <submittedName>
        <fullName evidence="1">Uncharacterized protein</fullName>
    </submittedName>
</protein>
<organism evidence="1 2">
    <name type="scientific">Candidatus Dojkabacteria bacterium</name>
    <dbReference type="NCBI Taxonomy" id="2099670"/>
    <lineage>
        <taxon>Bacteria</taxon>
        <taxon>Candidatus Dojkabacteria</taxon>
    </lineage>
</organism>